<dbReference type="Proteomes" id="UP001150569">
    <property type="component" value="Unassembled WGS sequence"/>
</dbReference>
<evidence type="ECO:0000313" key="5">
    <source>
        <dbReference type="EMBL" id="KAJ1921494.1"/>
    </source>
</evidence>
<evidence type="ECO:0000256" key="4">
    <source>
        <dbReference type="ARBA" id="ARBA00023306"/>
    </source>
</evidence>
<name>A0A9W8AAD0_9FUNG</name>
<dbReference type="GO" id="GO:0060090">
    <property type="term" value="F:molecular adaptor activity"/>
    <property type="evidence" value="ECO:0007669"/>
    <property type="project" value="TreeGrafter"/>
</dbReference>
<dbReference type="OrthoDB" id="26401at2759"/>
<dbReference type="EMBL" id="JANBPT010000416">
    <property type="protein sequence ID" value="KAJ1921494.1"/>
    <property type="molecule type" value="Genomic_DNA"/>
</dbReference>
<protein>
    <submittedName>
        <fullName evidence="5">Anaphase-promoting complex subunit 1</fullName>
    </submittedName>
</protein>
<comment type="caution">
    <text evidence="5">The sequence shown here is derived from an EMBL/GenBank/DDBJ whole genome shotgun (WGS) entry which is preliminary data.</text>
</comment>
<dbReference type="GO" id="GO:0051301">
    <property type="term" value="P:cell division"/>
    <property type="evidence" value="ECO:0007669"/>
    <property type="project" value="UniProtKB-KW"/>
</dbReference>
<dbReference type="PANTHER" id="PTHR12827:SF3">
    <property type="entry name" value="ANAPHASE-PROMOTING COMPLEX SUBUNIT 1"/>
    <property type="match status" value="1"/>
</dbReference>
<evidence type="ECO:0000256" key="3">
    <source>
        <dbReference type="ARBA" id="ARBA00022776"/>
    </source>
</evidence>
<proteinExistence type="inferred from homology"/>
<gene>
    <name evidence="5" type="primary">APC1_1</name>
    <name evidence="5" type="ORF">IWQ60_006737</name>
</gene>
<dbReference type="AlphaFoldDB" id="A0A9W8AAD0"/>
<reference evidence="5" key="1">
    <citation type="submission" date="2022-07" db="EMBL/GenBank/DDBJ databases">
        <title>Phylogenomic reconstructions and comparative analyses of Kickxellomycotina fungi.</title>
        <authorList>
            <person name="Reynolds N.K."/>
            <person name="Stajich J.E."/>
            <person name="Barry K."/>
            <person name="Grigoriev I.V."/>
            <person name="Crous P."/>
            <person name="Smith M.E."/>
        </authorList>
    </citation>
    <scope>NUCLEOTIDE SEQUENCE</scope>
    <source>
        <strain evidence="5">RSA 861</strain>
    </source>
</reference>
<evidence type="ECO:0000256" key="2">
    <source>
        <dbReference type="ARBA" id="ARBA00022618"/>
    </source>
</evidence>
<evidence type="ECO:0000313" key="6">
    <source>
        <dbReference type="Proteomes" id="UP001150569"/>
    </source>
</evidence>
<comment type="similarity">
    <text evidence="1">Belongs to the APC1 family.</text>
</comment>
<dbReference type="GO" id="GO:0005680">
    <property type="term" value="C:anaphase-promoting complex"/>
    <property type="evidence" value="ECO:0007669"/>
    <property type="project" value="InterPro"/>
</dbReference>
<dbReference type="GO" id="GO:0031145">
    <property type="term" value="P:anaphase-promoting complex-dependent catabolic process"/>
    <property type="evidence" value="ECO:0007669"/>
    <property type="project" value="TreeGrafter"/>
</dbReference>
<sequence length="1224" mass="132443">MGLPAIDPAVLFNLHLVFENLKVDRITQPQAYTLGSQLLVLAYSLGWTNWVQAYQNQGVLPAVELEEEIQHAPAPAVPPLPDLLTWLYQCLEAADRTDAMATAVLESYPTPSTVPTPFRLSAERLHCLVHSFDATLPSSVIWEGQRLATLFRALTDSSVTSDELVRLCLQAGWTRNRILRFVPAVQLPILEALRLAQRNPPGDLCPATLALIDRPDLVAMIDPPSPPPHRQRSLSLDEAPDTLALYEEHTEVYQPSTTTANLTTSAAGSYPSSYAWLTEPASGKALNLPHHEIMALRFPVDQRMREVCRLLRSDRPVRLSATPPPDPNDPAGAEQTSLQLLATRTLALPVGRGMLQFASTLPVLTEKFPVPGLRVAARFGDSKLALDLATPPIEAENLLSWPSFHDGVAAALSISPTAAALGTSWVLLNQSEALDEVKIAASSSTGHTRLTPEAIVSLSSHAGWIFGLGLTRHLRTLVSWSAFQYLATKHVPTAVGLLLGMAAAHLGTADPDVTRLLAVHVPAFLPPNAAELQLSPLTHIAGLMGLGLLHVRTCHRRTAEVLAQEFRGSGDAVAPDAAYVWTIGCGLGLVTLGAGSTAAGLADLHLAELLAQYLEPGSADPRVHPNPTYTRAVQADGHTRWSTSVPFSAPSLAGLVIDATEDREGRPPSLMRTPSTLTQAAAATLALSLMYLHTEDRAVADQLALPATTYLLSRLHPTLALQRTLGQSIILWSLTTPTLAWLLAACPHAGVRAPASLLEAEGHLYPLSDDPADLPRCPDLLTGLGDPIRRVYASAVTGAALALGLKYAGTSAPAATRTLLWWYDHLFLWSKRPAVGYESGLTRQTLRRCFHTTAAAAAMVQAGTGHLPLFRRLRALHGRLHTDISYGDHLLCHMAMGLVFLGAGNYTLSATDPMATAALLISFYPVVNPTPDANTNYLQVFRHLWVLAVERRCVVVRDVADGTILPLTLRVTLRPTRDPAAASASSTRDSTIATPGSLPDWSTIQTVRLDNVGFWPVEIDSDRHPRLISALRATCTIWVKARPASMLKSIIPAIPSLDRSSTAHPCDLYPLITALYPGVASTGPSGLPMQALRSVVDRLGEWRHFTAWIATGESHYNDPMPGMPTVSLDDAFMADIICAGLAVEEPAVVPVYMHLLQQWRVRHGSSVTTPATSDGVGRLYRSLERTECRLVVDFYLRLRPSLPQLAAEVPLISPHFLHLLRHDL</sequence>
<dbReference type="PANTHER" id="PTHR12827">
    <property type="entry name" value="MEIOTIC CHECKPOINT REGULATOR TSG24 FAMILY MEMBER"/>
    <property type="match status" value="1"/>
</dbReference>
<keyword evidence="2" id="KW-0132">Cell division</keyword>
<evidence type="ECO:0000256" key="1">
    <source>
        <dbReference type="ARBA" id="ARBA00010547"/>
    </source>
</evidence>
<dbReference type="InterPro" id="IPR011989">
    <property type="entry name" value="ARM-like"/>
</dbReference>
<dbReference type="Gene3D" id="1.25.10.10">
    <property type="entry name" value="Leucine-rich Repeat Variant"/>
    <property type="match status" value="2"/>
</dbReference>
<dbReference type="GO" id="GO:0007091">
    <property type="term" value="P:metaphase/anaphase transition of mitotic cell cycle"/>
    <property type="evidence" value="ECO:0007669"/>
    <property type="project" value="TreeGrafter"/>
</dbReference>
<keyword evidence="6" id="KW-1185">Reference proteome</keyword>
<accession>A0A9W8AAD0</accession>
<dbReference type="GO" id="GO:0070979">
    <property type="term" value="P:protein K11-linked ubiquitination"/>
    <property type="evidence" value="ECO:0007669"/>
    <property type="project" value="TreeGrafter"/>
</dbReference>
<keyword evidence="4" id="KW-0131">Cell cycle</keyword>
<dbReference type="InterPro" id="IPR024990">
    <property type="entry name" value="Apc1"/>
</dbReference>
<organism evidence="5 6">
    <name type="scientific">Tieghemiomyces parasiticus</name>
    <dbReference type="NCBI Taxonomy" id="78921"/>
    <lineage>
        <taxon>Eukaryota</taxon>
        <taxon>Fungi</taxon>
        <taxon>Fungi incertae sedis</taxon>
        <taxon>Zoopagomycota</taxon>
        <taxon>Kickxellomycotina</taxon>
        <taxon>Dimargaritomycetes</taxon>
        <taxon>Dimargaritales</taxon>
        <taxon>Dimargaritaceae</taxon>
        <taxon>Tieghemiomyces</taxon>
    </lineage>
</organism>
<keyword evidence="3" id="KW-0498">Mitosis</keyword>